<feature type="compositionally biased region" description="Polar residues" evidence="5">
    <location>
        <begin position="1038"/>
        <end position="1048"/>
    </location>
</feature>
<gene>
    <name evidence="7" type="ORF">K493DRAFT_47525</name>
</gene>
<reference evidence="7 8" key="1">
    <citation type="submission" date="2016-07" db="EMBL/GenBank/DDBJ databases">
        <title>Pervasive Adenine N6-methylation of Active Genes in Fungi.</title>
        <authorList>
            <consortium name="DOE Joint Genome Institute"/>
            <person name="Mondo S.J."/>
            <person name="Dannebaum R.O."/>
            <person name="Kuo R.C."/>
            <person name="Labutti K."/>
            <person name="Haridas S."/>
            <person name="Kuo A."/>
            <person name="Salamov A."/>
            <person name="Ahrendt S.R."/>
            <person name="Lipzen A."/>
            <person name="Sullivan W."/>
            <person name="Andreopoulos W.B."/>
            <person name="Clum A."/>
            <person name="Lindquist E."/>
            <person name="Daum C."/>
            <person name="Ramamoorthy G.K."/>
            <person name="Gryganskyi A."/>
            <person name="Culley D."/>
            <person name="Magnuson J.K."/>
            <person name="James T.Y."/>
            <person name="O'Malley M.A."/>
            <person name="Stajich J.E."/>
            <person name="Spatafora J.W."/>
            <person name="Visel A."/>
            <person name="Grigoriev I.V."/>
        </authorList>
    </citation>
    <scope>NUCLEOTIDE SEQUENCE [LARGE SCALE GENOMIC DNA]</scope>
    <source>
        <strain evidence="7 8">CBS 931.73</strain>
    </source>
</reference>
<dbReference type="SUPFAM" id="SSF46966">
    <property type="entry name" value="Spectrin repeat"/>
    <property type="match status" value="1"/>
</dbReference>
<keyword evidence="8" id="KW-1185">Reference proteome</keyword>
<evidence type="ECO:0000256" key="2">
    <source>
        <dbReference type="ARBA" id="ARBA00022490"/>
    </source>
</evidence>
<keyword evidence="2" id="KW-0963">Cytoplasm</keyword>
<dbReference type="GO" id="GO:0008017">
    <property type="term" value="F:microtubule binding"/>
    <property type="evidence" value="ECO:0007669"/>
    <property type="project" value="InterPro"/>
</dbReference>
<evidence type="ECO:0000313" key="7">
    <source>
        <dbReference type="EMBL" id="ORX91937.1"/>
    </source>
</evidence>
<dbReference type="Pfam" id="PF02187">
    <property type="entry name" value="GAS2"/>
    <property type="match status" value="1"/>
</dbReference>
<protein>
    <recommendedName>
        <fullName evidence="6">GAR domain-containing protein</fullName>
    </recommendedName>
</protein>
<dbReference type="Proteomes" id="UP000193498">
    <property type="component" value="Unassembled WGS sequence"/>
</dbReference>
<feature type="region of interest" description="Disordered" evidence="5">
    <location>
        <begin position="1"/>
        <end position="23"/>
    </location>
</feature>
<dbReference type="InterPro" id="IPR018159">
    <property type="entry name" value="Spectrin/alpha-actinin"/>
</dbReference>
<feature type="region of interest" description="Disordered" evidence="5">
    <location>
        <begin position="996"/>
        <end position="1073"/>
    </location>
</feature>
<evidence type="ECO:0000313" key="8">
    <source>
        <dbReference type="Proteomes" id="UP000193498"/>
    </source>
</evidence>
<dbReference type="InParanoid" id="A0A1Y1Y1Q4"/>
<comment type="caution">
    <text evidence="7">The sequence shown here is derived from an EMBL/GenBank/DDBJ whole genome shotgun (WGS) entry which is preliminary data.</text>
</comment>
<proteinExistence type="predicted"/>
<evidence type="ECO:0000256" key="4">
    <source>
        <dbReference type="SAM" id="Coils"/>
    </source>
</evidence>
<keyword evidence="3" id="KW-0206">Cytoskeleton</keyword>
<evidence type="ECO:0000256" key="5">
    <source>
        <dbReference type="SAM" id="MobiDB-lite"/>
    </source>
</evidence>
<name>A0A1Y1Y1Q4_9FUNG</name>
<dbReference type="OrthoDB" id="10017054at2759"/>
<sequence length="1073" mass="120376">MTLSTEAYPLSQPEAGSLSNPTPLLRCTDSTTGEVEEAIAQLSGFLGSLRGSPHTREYLLKLAERFQEVPLKTNHHTLDKSEIPGQLNRLKDALPQYRQGLNSNASSAMFLGHFHQLSSLAQTHLNEIAEAKPEEVLDEKLSAWKNDVDNLENAVLTDLLSEMSTCVSDLEHDRKLLKDNQDEIERKVEVVRNTLDDKLKQIAEVRMKRAFFDDASQFQGLLKQAIETMLEAEKVFGVMRGQEKARDEANFEKMKSAFHTLQDSLLSYETRLEAIFEHRDSLLGKLPETSGEVSEYMDDVESSWRSFVNFCHDQEACLKSIEHWLYLHTYLDEIAQQSSRAEEKIGLTPTLSLVDLPRAIQETEDLLAQSLLLFEQMDDIGIQAAEDEPNHEAFVSRKSSLFDHLSELRSTHDAGKSKTIQDAFDKDVENIRLTIASEKEKIQQRRQTLGEQFIPDSELGSLKTLIKNGHGSLSGSVDVLGQLQQEWSSVQEIMQEISNISPDDIPSTDIDSILESLDSAIGAENQQLHIYEGIVAHIQAATGIEATTNELIADILEIRVEVGQDFLASIERKSEEIEKRASDLRGFNDLTASTLKEVQETKEEGTLSSDEVSAFSGAISSLQEKTNKEWDAMTTFLSNKKHIMAEYRSALTALDMAKAKLSKMGNPEEIGRIIDPEQELATTETDIEANIKPAIDSVSQMLMDFADIDPSMEPSRHTLYKKLEELNQLVRSKRQQVGRAQEFHALADEVDKLMGKMLEIYDATHDESFSYDAALHHLETNFIALAPDIVKTIEKAHAIAMELDDWRVIARWNVLPEQWEELRSLLSKRKKELLEAYKKASVSTRRRASQSTPSRSTTPHSRSGTPSRSLSRISTPGGRFSRLRISPKELPVSPNSYTFNPKDQLDSEIGRIVNNCPLRVKISKANDPNKYWIGETLCYCRILASKMVMVRVGGGWCELSRYLLDHNTELNSDVIELGGERINLNLNLKTPKQRRAVSWSVNTSPSATTTPTPTAGRHTPSRQTPSRQGRITPGRLTPGQQVSPNSLHKLTVGRKVEGSKSPSPRKIVSLNKS</sequence>
<feature type="compositionally biased region" description="Low complexity" evidence="5">
    <location>
        <begin position="1003"/>
        <end position="1015"/>
    </location>
</feature>
<feature type="region of interest" description="Disordered" evidence="5">
    <location>
        <begin position="838"/>
        <end position="885"/>
    </location>
</feature>
<dbReference type="InterPro" id="IPR036534">
    <property type="entry name" value="GAR_dom_sf"/>
</dbReference>
<feature type="domain" description="GAR" evidence="6">
    <location>
        <begin position="900"/>
        <end position="970"/>
    </location>
</feature>
<feature type="coiled-coil region" evidence="4">
    <location>
        <begin position="134"/>
        <end position="194"/>
    </location>
</feature>
<keyword evidence="4" id="KW-0175">Coiled coil</keyword>
<dbReference type="SMART" id="SM00150">
    <property type="entry name" value="SPEC"/>
    <property type="match status" value="1"/>
</dbReference>
<dbReference type="STRING" id="1314790.A0A1Y1Y1Q4"/>
<dbReference type="SMART" id="SM00243">
    <property type="entry name" value="GAS2"/>
    <property type="match status" value="1"/>
</dbReference>
<evidence type="ECO:0000256" key="1">
    <source>
        <dbReference type="ARBA" id="ARBA00004245"/>
    </source>
</evidence>
<dbReference type="EMBL" id="MCFE01000300">
    <property type="protein sequence ID" value="ORX91937.1"/>
    <property type="molecule type" value="Genomic_DNA"/>
</dbReference>
<dbReference type="PROSITE" id="PS51460">
    <property type="entry name" value="GAR"/>
    <property type="match status" value="1"/>
</dbReference>
<dbReference type="GO" id="GO:0005856">
    <property type="term" value="C:cytoskeleton"/>
    <property type="evidence" value="ECO:0007669"/>
    <property type="project" value="UniProtKB-SubCell"/>
</dbReference>
<accession>A0A1Y1Y1Q4</accession>
<organism evidence="7 8">
    <name type="scientific">Basidiobolus meristosporus CBS 931.73</name>
    <dbReference type="NCBI Taxonomy" id="1314790"/>
    <lineage>
        <taxon>Eukaryota</taxon>
        <taxon>Fungi</taxon>
        <taxon>Fungi incertae sedis</taxon>
        <taxon>Zoopagomycota</taxon>
        <taxon>Entomophthoromycotina</taxon>
        <taxon>Basidiobolomycetes</taxon>
        <taxon>Basidiobolales</taxon>
        <taxon>Basidiobolaceae</taxon>
        <taxon>Basidiobolus</taxon>
    </lineage>
</organism>
<dbReference type="Gene3D" id="1.20.58.60">
    <property type="match status" value="1"/>
</dbReference>
<evidence type="ECO:0000259" key="6">
    <source>
        <dbReference type="PROSITE" id="PS51460"/>
    </source>
</evidence>
<feature type="compositionally biased region" description="Low complexity" evidence="5">
    <location>
        <begin position="849"/>
        <end position="869"/>
    </location>
</feature>
<dbReference type="SUPFAM" id="SSF143575">
    <property type="entry name" value="GAS2 domain-like"/>
    <property type="match status" value="1"/>
</dbReference>
<dbReference type="AlphaFoldDB" id="A0A1Y1Y1Q4"/>
<comment type="subcellular location">
    <subcellularLocation>
        <location evidence="1">Cytoplasm</location>
        <location evidence="1">Cytoskeleton</location>
    </subcellularLocation>
</comment>
<evidence type="ECO:0000256" key="3">
    <source>
        <dbReference type="ARBA" id="ARBA00023212"/>
    </source>
</evidence>
<dbReference type="Gene3D" id="3.30.920.20">
    <property type="entry name" value="Gas2-like domain"/>
    <property type="match status" value="1"/>
</dbReference>
<dbReference type="InterPro" id="IPR003108">
    <property type="entry name" value="GAR_dom"/>
</dbReference>